<name>A0A4Y7L785_PAPSO</name>
<dbReference type="Pfam" id="PF09117">
    <property type="entry name" value="MiAMP1"/>
    <property type="match status" value="1"/>
</dbReference>
<dbReference type="GO" id="GO:0006952">
    <property type="term" value="P:defense response"/>
    <property type="evidence" value="ECO:0007669"/>
    <property type="project" value="InterPro"/>
</dbReference>
<dbReference type="InterPro" id="IPR015201">
    <property type="entry name" value="Antimicrobial_MiAMP1"/>
</dbReference>
<dbReference type="GO" id="GO:0045926">
    <property type="term" value="P:negative regulation of growth"/>
    <property type="evidence" value="ECO:0007669"/>
    <property type="project" value="InterPro"/>
</dbReference>
<proteinExistence type="predicted"/>
<protein>
    <recommendedName>
        <fullName evidence="4">Antimicrobial peptide 1</fullName>
    </recommendedName>
</protein>
<dbReference type="OMA" id="CGRCINI"/>
<evidence type="ECO:0000256" key="1">
    <source>
        <dbReference type="SAM" id="SignalP"/>
    </source>
</evidence>
<dbReference type="AlphaFoldDB" id="A0A4Y7L785"/>
<organism evidence="2 3">
    <name type="scientific">Papaver somniferum</name>
    <name type="common">Opium poppy</name>
    <dbReference type="NCBI Taxonomy" id="3469"/>
    <lineage>
        <taxon>Eukaryota</taxon>
        <taxon>Viridiplantae</taxon>
        <taxon>Streptophyta</taxon>
        <taxon>Embryophyta</taxon>
        <taxon>Tracheophyta</taxon>
        <taxon>Spermatophyta</taxon>
        <taxon>Magnoliopsida</taxon>
        <taxon>Ranunculales</taxon>
        <taxon>Papaveraceae</taxon>
        <taxon>Papaveroideae</taxon>
        <taxon>Papaver</taxon>
    </lineage>
</organism>
<sequence length="101" mass="11304">MAAQHKYALLVLFLVFGAFVTDFANASTFTAWRGPGCTRARDVYGCGCNNIRYHGGFSFDYTGQPARFYSRSGCGGRVLATFRQDRRRCASFPYGSIRIFC</sequence>
<dbReference type="InterPro" id="IPR011024">
    <property type="entry name" value="G_crystallin-like"/>
</dbReference>
<dbReference type="Gene3D" id="2.60.20.30">
    <property type="match status" value="1"/>
</dbReference>
<dbReference type="EMBL" id="CM010724">
    <property type="protein sequence ID" value="RZC81046.1"/>
    <property type="molecule type" value="Genomic_DNA"/>
</dbReference>
<dbReference type="Proteomes" id="UP000316621">
    <property type="component" value="Chromosome 10"/>
</dbReference>
<keyword evidence="3" id="KW-1185">Reference proteome</keyword>
<evidence type="ECO:0000313" key="2">
    <source>
        <dbReference type="EMBL" id="RZC81046.1"/>
    </source>
</evidence>
<reference evidence="2 3" key="1">
    <citation type="journal article" date="2018" name="Science">
        <title>The opium poppy genome and morphinan production.</title>
        <authorList>
            <person name="Guo L."/>
            <person name="Winzer T."/>
            <person name="Yang X."/>
            <person name="Li Y."/>
            <person name="Ning Z."/>
            <person name="He Z."/>
            <person name="Teodor R."/>
            <person name="Lu Y."/>
            <person name="Bowser T.A."/>
            <person name="Graham I.A."/>
            <person name="Ye K."/>
        </authorList>
    </citation>
    <scope>NUCLEOTIDE SEQUENCE [LARGE SCALE GENOMIC DNA]</scope>
    <source>
        <strain evidence="3">cv. HN1</strain>
        <tissue evidence="2">Leaves</tissue>
    </source>
</reference>
<keyword evidence="1" id="KW-0732">Signal</keyword>
<accession>A0A4Y7L785</accession>
<evidence type="ECO:0000313" key="3">
    <source>
        <dbReference type="Proteomes" id="UP000316621"/>
    </source>
</evidence>
<feature type="chain" id="PRO_5021457753" description="Antimicrobial peptide 1" evidence="1">
    <location>
        <begin position="27"/>
        <end position="101"/>
    </location>
</feature>
<dbReference type="Gramene" id="RZC81046">
    <property type="protein sequence ID" value="RZC81046"/>
    <property type="gene ID" value="C5167_043614"/>
</dbReference>
<dbReference type="SUPFAM" id="SSF49695">
    <property type="entry name" value="gamma-Crystallin-like"/>
    <property type="match status" value="1"/>
</dbReference>
<gene>
    <name evidence="2" type="ORF">C5167_043614</name>
</gene>
<dbReference type="InterPro" id="IPR015791">
    <property type="entry name" value="Antimic/Inh_G_crystallin-like"/>
</dbReference>
<feature type="signal peptide" evidence="1">
    <location>
        <begin position="1"/>
        <end position="26"/>
    </location>
</feature>
<evidence type="ECO:0008006" key="4">
    <source>
        <dbReference type="Google" id="ProtNLM"/>
    </source>
</evidence>